<comment type="caution">
    <text evidence="1">The sequence shown here is derived from an EMBL/GenBank/DDBJ whole genome shotgun (WGS) entry which is preliminary data.</text>
</comment>
<reference evidence="1" key="1">
    <citation type="submission" date="2021-06" db="EMBL/GenBank/DDBJ databases">
        <authorList>
            <consortium name="GenomeTrakr network: Whole genome sequencing for foodborne pathogen traceback"/>
        </authorList>
    </citation>
    <scope>NUCLEOTIDE SEQUENCE</scope>
    <source>
        <strain evidence="1">RM7481</strain>
    </source>
</reference>
<sequence>MTIAERIHNDGWLLGREEGEQRILRLLLQNGADPEWIQKITGLSAEQMQALRQPLPERERYSWLKS</sequence>
<evidence type="ECO:0000313" key="1">
    <source>
        <dbReference type="EMBL" id="EHR3605200.1"/>
    </source>
</evidence>
<dbReference type="AlphaFoldDB" id="A0A9P2PPR9"/>
<dbReference type="Proteomes" id="UP000695419">
    <property type="component" value="Unassembled WGS sequence"/>
</dbReference>
<protein>
    <submittedName>
        <fullName evidence="1">Rpn family recombination-promoting nuclease/putative transposase</fullName>
    </submittedName>
</protein>
<accession>A0A9P2PPR9</accession>
<evidence type="ECO:0000313" key="2">
    <source>
        <dbReference type="Proteomes" id="UP000695419"/>
    </source>
</evidence>
<dbReference type="EMBL" id="ABAZXH010000001">
    <property type="protein sequence ID" value="EHR3605200.1"/>
    <property type="molecule type" value="Genomic_DNA"/>
</dbReference>
<gene>
    <name evidence="1" type="ORF">KTM58_000267</name>
</gene>
<name>A0A9P2PPR9_ECOLX</name>
<organism evidence="1 2">
    <name type="scientific">Escherichia coli O157</name>
    <dbReference type="NCBI Taxonomy" id="1045010"/>
    <lineage>
        <taxon>Bacteria</taxon>
        <taxon>Pseudomonadati</taxon>
        <taxon>Pseudomonadota</taxon>
        <taxon>Gammaproteobacteria</taxon>
        <taxon>Enterobacterales</taxon>
        <taxon>Enterobacteriaceae</taxon>
        <taxon>Escherichia</taxon>
    </lineage>
</organism>
<proteinExistence type="predicted"/>